<comment type="caution">
    <text evidence="1">The sequence shown here is derived from an EMBL/GenBank/DDBJ whole genome shotgun (WGS) entry which is preliminary data.</text>
</comment>
<gene>
    <name evidence="1" type="ORF">M9H77_29958</name>
</gene>
<proteinExistence type="predicted"/>
<protein>
    <submittedName>
        <fullName evidence="1">Uncharacterized protein</fullName>
    </submittedName>
</protein>
<keyword evidence="2" id="KW-1185">Reference proteome</keyword>
<dbReference type="EMBL" id="CM044707">
    <property type="protein sequence ID" value="KAI5652771.1"/>
    <property type="molecule type" value="Genomic_DNA"/>
</dbReference>
<organism evidence="1 2">
    <name type="scientific">Catharanthus roseus</name>
    <name type="common">Madagascar periwinkle</name>
    <name type="synonym">Vinca rosea</name>
    <dbReference type="NCBI Taxonomy" id="4058"/>
    <lineage>
        <taxon>Eukaryota</taxon>
        <taxon>Viridiplantae</taxon>
        <taxon>Streptophyta</taxon>
        <taxon>Embryophyta</taxon>
        <taxon>Tracheophyta</taxon>
        <taxon>Spermatophyta</taxon>
        <taxon>Magnoliopsida</taxon>
        <taxon>eudicotyledons</taxon>
        <taxon>Gunneridae</taxon>
        <taxon>Pentapetalae</taxon>
        <taxon>asterids</taxon>
        <taxon>lamiids</taxon>
        <taxon>Gentianales</taxon>
        <taxon>Apocynaceae</taxon>
        <taxon>Rauvolfioideae</taxon>
        <taxon>Vinceae</taxon>
        <taxon>Catharanthinae</taxon>
        <taxon>Catharanthus</taxon>
    </lineage>
</organism>
<dbReference type="Proteomes" id="UP001060085">
    <property type="component" value="Linkage Group LG07"/>
</dbReference>
<name>A0ACB9ZZS7_CATRO</name>
<evidence type="ECO:0000313" key="2">
    <source>
        <dbReference type="Proteomes" id="UP001060085"/>
    </source>
</evidence>
<reference evidence="2" key="1">
    <citation type="journal article" date="2023" name="Nat. Plants">
        <title>Single-cell RNA sequencing provides a high-resolution roadmap for understanding the multicellular compartmentation of specialized metabolism.</title>
        <authorList>
            <person name="Sun S."/>
            <person name="Shen X."/>
            <person name="Li Y."/>
            <person name="Li Y."/>
            <person name="Wang S."/>
            <person name="Li R."/>
            <person name="Zhang H."/>
            <person name="Shen G."/>
            <person name="Guo B."/>
            <person name="Wei J."/>
            <person name="Xu J."/>
            <person name="St-Pierre B."/>
            <person name="Chen S."/>
            <person name="Sun C."/>
        </authorList>
    </citation>
    <scope>NUCLEOTIDE SEQUENCE [LARGE SCALE GENOMIC DNA]</scope>
</reference>
<sequence>MKTPPEQQLPPPATYMMHLTTKENRIGPCNSQGGLVYSAPNWLQAKCIFFSSGKSPDVSRLVKGDGSNGISTAESVEAHVHVHRKNLTWTNATLNPTRSANAT</sequence>
<evidence type="ECO:0000313" key="1">
    <source>
        <dbReference type="EMBL" id="KAI5652771.1"/>
    </source>
</evidence>
<accession>A0ACB9ZZS7</accession>